<name>A0A9J9GEJ3_ENT38</name>
<proteinExistence type="predicted"/>
<dbReference type="KEGG" id="ent:Ent638_0779"/>
<evidence type="ECO:0000313" key="1">
    <source>
        <dbReference type="EMBL" id="ABP59464.1"/>
    </source>
</evidence>
<accession>A0A9J9GEJ3</accession>
<dbReference type="Proteomes" id="UP000000230">
    <property type="component" value="Chromosome"/>
</dbReference>
<reference evidence="2" key="1">
    <citation type="journal article" date="2010" name="PLoS Genet.">
        <title>Genome sequence of the plant growth promoting endophytic bacterium Enterobacter sp. 638.</title>
        <authorList>
            <person name="Taghavi S."/>
            <person name="van der Lelie D."/>
            <person name="Hoffman A."/>
            <person name="Zhang Y.B."/>
            <person name="Walla M.D."/>
            <person name="Vangronsveld J."/>
            <person name="Newman L."/>
            <person name="Monchy S."/>
        </authorList>
    </citation>
    <scope>NUCLEOTIDE SEQUENCE [LARGE SCALE GENOMIC DNA]</scope>
    <source>
        <strain evidence="2">638</strain>
    </source>
</reference>
<sequence>MPGKSSGSREDGKGMRMEKAYEEYFEGLAEGEEALSFAEFVEAIS</sequence>
<dbReference type="EMBL" id="CP000653">
    <property type="protein sequence ID" value="ABP59464.1"/>
    <property type="molecule type" value="Genomic_DNA"/>
</dbReference>
<evidence type="ECO:0000313" key="2">
    <source>
        <dbReference type="Proteomes" id="UP000000230"/>
    </source>
</evidence>
<organism evidence="1 2">
    <name type="scientific">Enterobacter sp. (strain 638)</name>
    <dbReference type="NCBI Taxonomy" id="399742"/>
    <lineage>
        <taxon>Bacteria</taxon>
        <taxon>Pseudomonadati</taxon>
        <taxon>Pseudomonadota</taxon>
        <taxon>Gammaproteobacteria</taxon>
        <taxon>Enterobacterales</taxon>
        <taxon>Enterobacteriaceae</taxon>
        <taxon>Enterobacter</taxon>
    </lineage>
</organism>
<keyword evidence="2" id="KW-1185">Reference proteome</keyword>
<dbReference type="AlphaFoldDB" id="A0A9J9GEJ3"/>
<gene>
    <name evidence="1" type="ordered locus">Ent638_0779</name>
</gene>
<protein>
    <submittedName>
        <fullName evidence="1">Uncharacterized protein</fullName>
    </submittedName>
</protein>